<dbReference type="RefSeq" id="WP_168004059.1">
    <property type="nucleotide sequence ID" value="NZ_JAATEO010000055.1"/>
</dbReference>
<sequence length="231" mass="24427">MRGVGRAAAVAVGAATLAYLLSTLVLPVQAAISAEAGRQLDSDLLHTAQMLDLAGAPYLVALVVAGVLVIIWTWRVRKNLEAFPGAGPAFAAGWAIAGWLVPFANFFMPYRVVANVARDTLWRLTTPWLVKLWWGAWLLFGLADGFVAGIIEEEWAALPAAPVTSADFDAYADHYISALGSYLIPTAACLAAGVSLIWLIIRISAAQEARIARTLPAGPILPGATLPTPTP</sequence>
<accession>A0ABX0ZIT7</accession>
<comment type="caution">
    <text evidence="3">The sequence shown here is derived from an EMBL/GenBank/DDBJ whole genome shotgun (WGS) entry which is preliminary data.</text>
</comment>
<reference evidence="3 4" key="1">
    <citation type="submission" date="2020-03" db="EMBL/GenBank/DDBJ databases">
        <title>WGS of actinomycetes isolated from Thailand.</title>
        <authorList>
            <person name="Thawai C."/>
        </authorList>
    </citation>
    <scope>NUCLEOTIDE SEQUENCE [LARGE SCALE GENOMIC DNA]</scope>
    <source>
        <strain evidence="3 4">HSS6-12</strain>
    </source>
</reference>
<dbReference type="Proteomes" id="UP000783871">
    <property type="component" value="Unassembled WGS sequence"/>
</dbReference>
<dbReference type="EMBL" id="JAATEO010000055">
    <property type="protein sequence ID" value="NJP35745.1"/>
    <property type="molecule type" value="Genomic_DNA"/>
</dbReference>
<feature type="transmembrane region" description="Helical" evidence="1">
    <location>
        <begin position="128"/>
        <end position="151"/>
    </location>
</feature>
<feature type="transmembrane region" description="Helical" evidence="1">
    <location>
        <begin position="54"/>
        <end position="74"/>
    </location>
</feature>
<name>A0ABX0ZIT7_9ACTN</name>
<dbReference type="Pfam" id="PF14219">
    <property type="entry name" value="DUF4328"/>
    <property type="match status" value="1"/>
</dbReference>
<keyword evidence="1" id="KW-0472">Membrane</keyword>
<evidence type="ECO:0000256" key="1">
    <source>
        <dbReference type="SAM" id="Phobius"/>
    </source>
</evidence>
<feature type="domain" description="DUF4328" evidence="2">
    <location>
        <begin position="45"/>
        <end position="203"/>
    </location>
</feature>
<keyword evidence="1" id="KW-0812">Transmembrane</keyword>
<organism evidence="3 4">
    <name type="scientific">Micromonospora thermarum</name>
    <dbReference type="NCBI Taxonomy" id="2720024"/>
    <lineage>
        <taxon>Bacteria</taxon>
        <taxon>Bacillati</taxon>
        <taxon>Actinomycetota</taxon>
        <taxon>Actinomycetes</taxon>
        <taxon>Micromonosporales</taxon>
        <taxon>Micromonosporaceae</taxon>
        <taxon>Micromonospora</taxon>
    </lineage>
</organism>
<gene>
    <name evidence="3" type="ORF">HCJ94_28225</name>
</gene>
<dbReference type="InterPro" id="IPR025565">
    <property type="entry name" value="DUF4328"/>
</dbReference>
<protein>
    <submittedName>
        <fullName evidence="3">DUF4328 domain-containing protein</fullName>
    </submittedName>
</protein>
<evidence type="ECO:0000313" key="3">
    <source>
        <dbReference type="EMBL" id="NJP35745.1"/>
    </source>
</evidence>
<feature type="transmembrane region" description="Helical" evidence="1">
    <location>
        <begin position="182"/>
        <end position="201"/>
    </location>
</feature>
<evidence type="ECO:0000259" key="2">
    <source>
        <dbReference type="Pfam" id="PF14219"/>
    </source>
</evidence>
<proteinExistence type="predicted"/>
<keyword evidence="4" id="KW-1185">Reference proteome</keyword>
<evidence type="ECO:0000313" key="4">
    <source>
        <dbReference type="Proteomes" id="UP000783871"/>
    </source>
</evidence>
<keyword evidence="1" id="KW-1133">Transmembrane helix</keyword>
<feature type="transmembrane region" description="Helical" evidence="1">
    <location>
        <begin position="86"/>
        <end position="108"/>
    </location>
</feature>